<proteinExistence type="inferred from homology"/>
<feature type="domain" description="Ferritin/DPS" evidence="3">
    <location>
        <begin position="10"/>
        <end position="144"/>
    </location>
</feature>
<dbReference type="PIRSF" id="PIRSF005900">
    <property type="entry name" value="Dps"/>
    <property type="match status" value="1"/>
</dbReference>
<protein>
    <submittedName>
        <fullName evidence="4">Dps family protein</fullName>
    </submittedName>
</protein>
<dbReference type="PANTHER" id="PTHR42932">
    <property type="entry name" value="GENERAL STRESS PROTEIN 20U"/>
    <property type="match status" value="1"/>
</dbReference>
<dbReference type="InterPro" id="IPR009078">
    <property type="entry name" value="Ferritin-like_SF"/>
</dbReference>
<organism evidence="4 5">
    <name type="scientific">Roseovarius ramblicola</name>
    <dbReference type="NCBI Taxonomy" id="2022336"/>
    <lineage>
        <taxon>Bacteria</taxon>
        <taxon>Pseudomonadati</taxon>
        <taxon>Pseudomonadota</taxon>
        <taxon>Alphaproteobacteria</taxon>
        <taxon>Rhodobacterales</taxon>
        <taxon>Roseobacteraceae</taxon>
        <taxon>Roseovarius</taxon>
    </lineage>
</organism>
<comment type="caution">
    <text evidence="4">The sequence shown here is derived from an EMBL/GenBank/DDBJ whole genome shotgun (WGS) entry which is preliminary data.</text>
</comment>
<accession>A0ABV5I2M7</accession>
<dbReference type="PROSITE" id="PS00819">
    <property type="entry name" value="DPS_2"/>
    <property type="match status" value="1"/>
</dbReference>
<dbReference type="Gene3D" id="1.20.1260.10">
    <property type="match status" value="1"/>
</dbReference>
<keyword evidence="5" id="KW-1185">Reference proteome</keyword>
<evidence type="ECO:0000256" key="1">
    <source>
        <dbReference type="ARBA" id="ARBA00009497"/>
    </source>
</evidence>
<dbReference type="Pfam" id="PF00210">
    <property type="entry name" value="Ferritin"/>
    <property type="match status" value="1"/>
</dbReference>
<evidence type="ECO:0000259" key="3">
    <source>
        <dbReference type="Pfam" id="PF00210"/>
    </source>
</evidence>
<comment type="similarity">
    <text evidence="1 2">Belongs to the Dps family.</text>
</comment>
<dbReference type="RefSeq" id="WP_377070508.1">
    <property type="nucleotide sequence ID" value="NZ_JBHMEC010000020.1"/>
</dbReference>
<reference evidence="4 5" key="1">
    <citation type="submission" date="2024-09" db="EMBL/GenBank/DDBJ databases">
        <authorList>
            <person name="Sun Q."/>
            <person name="Mori K."/>
        </authorList>
    </citation>
    <scope>NUCLEOTIDE SEQUENCE [LARGE SCALE GENOMIC DNA]</scope>
    <source>
        <strain evidence="4 5">CECT 9424</strain>
    </source>
</reference>
<evidence type="ECO:0000313" key="5">
    <source>
        <dbReference type="Proteomes" id="UP001589670"/>
    </source>
</evidence>
<gene>
    <name evidence="4" type="ORF">ACFFU4_14425</name>
</gene>
<dbReference type="InterPro" id="IPR023188">
    <property type="entry name" value="DPS_DNA-bd_CS"/>
</dbReference>
<dbReference type="SUPFAM" id="SSF47240">
    <property type="entry name" value="Ferritin-like"/>
    <property type="match status" value="1"/>
</dbReference>
<dbReference type="InterPro" id="IPR002177">
    <property type="entry name" value="DPS_DNA-bd"/>
</dbReference>
<name>A0ABV5I2M7_9RHOB</name>
<dbReference type="PANTHER" id="PTHR42932:SF3">
    <property type="entry name" value="DNA PROTECTION DURING STARVATION PROTEIN"/>
    <property type="match status" value="1"/>
</dbReference>
<dbReference type="PRINTS" id="PR01346">
    <property type="entry name" value="HELNAPAPROT"/>
</dbReference>
<dbReference type="CDD" id="cd01043">
    <property type="entry name" value="DPS"/>
    <property type="match status" value="1"/>
</dbReference>
<dbReference type="InterPro" id="IPR012347">
    <property type="entry name" value="Ferritin-like"/>
</dbReference>
<sequence>MTNAAQANIESLTGILARTFRLYIQTHGYHWNVEGPQFVQLHQTFEEQYQELWNSLDDIAERIRALGAYAPGSATALINLAGDEASPASTAEQMVDNLIAVHFDLAAKLRDAIVLAQNAEDEPSAGMLADRLEWHEKQLWMMQASRK</sequence>
<evidence type="ECO:0000256" key="2">
    <source>
        <dbReference type="RuleBase" id="RU003875"/>
    </source>
</evidence>
<dbReference type="EMBL" id="JBHMEC010000020">
    <property type="protein sequence ID" value="MFB9150947.1"/>
    <property type="molecule type" value="Genomic_DNA"/>
</dbReference>
<dbReference type="Proteomes" id="UP001589670">
    <property type="component" value="Unassembled WGS sequence"/>
</dbReference>
<evidence type="ECO:0000313" key="4">
    <source>
        <dbReference type="EMBL" id="MFB9150947.1"/>
    </source>
</evidence>
<dbReference type="InterPro" id="IPR008331">
    <property type="entry name" value="Ferritin_DPS_dom"/>
</dbReference>
<dbReference type="PROSITE" id="PS00818">
    <property type="entry name" value="DPS_1"/>
    <property type="match status" value="1"/>
</dbReference>